<dbReference type="PANTHER" id="PTHR37307">
    <property type="entry name" value="CELL DIVISION PROTEIN WHIA-RELATED"/>
    <property type="match status" value="1"/>
</dbReference>
<protein>
    <submittedName>
        <fullName evidence="2">Sporulation regulator WhiA like protein</fullName>
    </submittedName>
</protein>
<dbReference type="EMBL" id="BQXS01010400">
    <property type="protein sequence ID" value="GKT33667.1"/>
    <property type="molecule type" value="Genomic_DNA"/>
</dbReference>
<feature type="non-terminal residue" evidence="2">
    <location>
        <position position="144"/>
    </location>
</feature>
<dbReference type="PANTHER" id="PTHR37307:SF1">
    <property type="entry name" value="CELL DIVISION PROTEIN WHIA-RELATED"/>
    <property type="match status" value="1"/>
</dbReference>
<evidence type="ECO:0000259" key="1">
    <source>
        <dbReference type="PROSITE" id="PS51350"/>
    </source>
</evidence>
<dbReference type="InterPro" id="IPR000032">
    <property type="entry name" value="HPr-like"/>
</dbReference>
<dbReference type="InterPro" id="IPR035895">
    <property type="entry name" value="HPr-like_sf"/>
</dbReference>
<accession>A0ABQ5KMC6</accession>
<name>A0ABQ5KMC6_9EUKA</name>
<reference evidence="2" key="1">
    <citation type="submission" date="2022-03" db="EMBL/GenBank/DDBJ databases">
        <title>Draft genome sequence of Aduncisulcus paluster, a free-living microaerophilic Fornicata.</title>
        <authorList>
            <person name="Yuyama I."/>
            <person name="Kume K."/>
            <person name="Tamura T."/>
            <person name="Inagaki Y."/>
            <person name="Hashimoto T."/>
        </authorList>
    </citation>
    <scope>NUCLEOTIDE SEQUENCE</scope>
    <source>
        <strain evidence="2">NY0171</strain>
    </source>
</reference>
<dbReference type="NCBIfam" id="TIGR00647">
    <property type="entry name" value="DNA_bind_WhiA"/>
    <property type="match status" value="1"/>
</dbReference>
<dbReference type="SUPFAM" id="SSF55594">
    <property type="entry name" value="HPr-like"/>
    <property type="match status" value="1"/>
</dbReference>
<evidence type="ECO:0000313" key="2">
    <source>
        <dbReference type="EMBL" id="GKT33667.1"/>
    </source>
</evidence>
<keyword evidence="3" id="KW-1185">Reference proteome</keyword>
<feature type="domain" description="HPr" evidence="1">
    <location>
        <begin position="63"/>
        <end position="144"/>
    </location>
</feature>
<dbReference type="NCBIfam" id="TIGR01003">
    <property type="entry name" value="PTS_HPr_family"/>
    <property type="match status" value="1"/>
</dbReference>
<dbReference type="PROSITE" id="PS51350">
    <property type="entry name" value="PTS_HPR_DOM"/>
    <property type="match status" value="1"/>
</dbReference>
<gene>
    <name evidence="2" type="ORF">ADUPG1_007472</name>
</gene>
<proteinExistence type="predicted"/>
<dbReference type="InterPro" id="IPR023054">
    <property type="entry name" value="Sporulation_regulator_WhiA_C"/>
</dbReference>
<evidence type="ECO:0000313" key="3">
    <source>
        <dbReference type="Proteomes" id="UP001057375"/>
    </source>
</evidence>
<dbReference type="Pfam" id="PF02650">
    <property type="entry name" value="HTH_WhiA"/>
    <property type="match status" value="1"/>
</dbReference>
<dbReference type="Proteomes" id="UP001057375">
    <property type="component" value="Unassembled WGS sequence"/>
</dbReference>
<comment type="caution">
    <text evidence="2">The sequence shown here is derived from an EMBL/GenBank/DDBJ whole genome shotgun (WGS) entry which is preliminary data.</text>
</comment>
<dbReference type="PRINTS" id="PR00107">
    <property type="entry name" value="PHOSPHOCPHPR"/>
</dbReference>
<sequence>MRNDVNRLVNCETANLNKTVNAAMRQVQDIELIKERVGLGALPDGLVQLAELRLEQPEASLKELGELLDPPVGKSGVNHRAAGRFVEMTNQFSSEIYVAKEHIMIDGKSIMGIISMGVHKGDEIEVTIEGVDEREAMDAIENLI</sequence>
<organism evidence="2 3">
    <name type="scientific">Aduncisulcus paluster</name>
    <dbReference type="NCBI Taxonomy" id="2918883"/>
    <lineage>
        <taxon>Eukaryota</taxon>
        <taxon>Metamonada</taxon>
        <taxon>Carpediemonas-like organisms</taxon>
        <taxon>Aduncisulcus</taxon>
    </lineage>
</organism>
<dbReference type="InterPro" id="IPR003802">
    <property type="entry name" value="Sporulation_regulator_WhiA"/>
</dbReference>
<dbReference type="Gene3D" id="3.30.1340.10">
    <property type="entry name" value="HPr-like"/>
    <property type="match status" value="1"/>
</dbReference>